<sequence length="96" mass="10218">MKECERIGRKGTVEREVVGPTPKRDVNHPSLDGKVVDTSEGVDPPILATKVARVVGSVKVGGPVAPASLVTVQELVKETESSEEQIQAQNGLEMMP</sequence>
<reference evidence="2 4" key="2">
    <citation type="submission" date="2020-05" db="EMBL/GenBank/DDBJ databases">
        <authorList>
            <person name="Campoy J."/>
            <person name="Schneeberger K."/>
            <person name="Spophaly S."/>
        </authorList>
    </citation>
    <scope>NUCLEOTIDE SEQUENCE [LARGE SCALE GENOMIC DNA]</scope>
    <source>
        <strain evidence="2">PruArmRojPasFocal</strain>
    </source>
</reference>
<proteinExistence type="predicted"/>
<evidence type="ECO:0000313" key="2">
    <source>
        <dbReference type="EMBL" id="CAB4263499.1"/>
    </source>
</evidence>
<feature type="compositionally biased region" description="Basic and acidic residues" evidence="1">
    <location>
        <begin position="1"/>
        <end position="27"/>
    </location>
</feature>
<evidence type="ECO:0000313" key="3">
    <source>
        <dbReference type="EMBL" id="CAB4294083.1"/>
    </source>
</evidence>
<evidence type="ECO:0000256" key="1">
    <source>
        <dbReference type="SAM" id="MobiDB-lite"/>
    </source>
</evidence>
<evidence type="ECO:0000313" key="5">
    <source>
        <dbReference type="Proteomes" id="UP000507245"/>
    </source>
</evidence>
<dbReference type="Proteomes" id="UP000507245">
    <property type="component" value="Unassembled WGS sequence"/>
</dbReference>
<feature type="region of interest" description="Disordered" evidence="1">
    <location>
        <begin position="1"/>
        <end position="41"/>
    </location>
</feature>
<dbReference type="EMBL" id="CAEKDK010000001">
    <property type="protein sequence ID" value="CAB4263499.1"/>
    <property type="molecule type" value="Genomic_DNA"/>
</dbReference>
<organism evidence="2 4">
    <name type="scientific">Prunus armeniaca</name>
    <name type="common">Apricot</name>
    <name type="synonym">Armeniaca vulgaris</name>
    <dbReference type="NCBI Taxonomy" id="36596"/>
    <lineage>
        <taxon>Eukaryota</taxon>
        <taxon>Viridiplantae</taxon>
        <taxon>Streptophyta</taxon>
        <taxon>Embryophyta</taxon>
        <taxon>Tracheophyta</taxon>
        <taxon>Spermatophyta</taxon>
        <taxon>Magnoliopsida</taxon>
        <taxon>eudicotyledons</taxon>
        <taxon>Gunneridae</taxon>
        <taxon>Pentapetalae</taxon>
        <taxon>rosids</taxon>
        <taxon>fabids</taxon>
        <taxon>Rosales</taxon>
        <taxon>Rosaceae</taxon>
        <taxon>Amygdaloideae</taxon>
        <taxon>Amygdaleae</taxon>
        <taxon>Prunus</taxon>
    </lineage>
</organism>
<name>A0A6J5TIU2_PRUAR</name>
<protein>
    <submittedName>
        <fullName evidence="2">Uncharacterized protein</fullName>
    </submittedName>
</protein>
<evidence type="ECO:0000313" key="4">
    <source>
        <dbReference type="Proteomes" id="UP000507222"/>
    </source>
</evidence>
<dbReference type="AlphaFoldDB" id="A0A6J5TIU2"/>
<reference evidence="5" key="1">
    <citation type="journal article" date="2020" name="Genome Biol.">
        <title>Gamete binning: chromosome-level and haplotype-resolved genome assembly enabled by high-throughput single-cell sequencing of gamete genomes.</title>
        <authorList>
            <person name="Campoy J.A."/>
            <person name="Sun H."/>
            <person name="Goel M."/>
            <person name="Jiao W.-B."/>
            <person name="Folz-Donahue K."/>
            <person name="Wang N."/>
            <person name="Rubio M."/>
            <person name="Liu C."/>
            <person name="Kukat C."/>
            <person name="Ruiz D."/>
            <person name="Huettel B."/>
            <person name="Schneeberger K."/>
        </authorList>
    </citation>
    <scope>NUCLEOTIDE SEQUENCE [LARGE SCALE GENOMIC DNA]</scope>
    <source>
        <strain evidence="5">cv. Rojo Pasion</strain>
    </source>
</reference>
<dbReference type="Proteomes" id="UP000507222">
    <property type="component" value="Unassembled WGS sequence"/>
</dbReference>
<dbReference type="EMBL" id="CAEKKB010000001">
    <property type="protein sequence ID" value="CAB4294083.1"/>
    <property type="molecule type" value="Genomic_DNA"/>
</dbReference>
<accession>A0A6J5TIU2</accession>
<keyword evidence="5" id="KW-1185">Reference proteome</keyword>
<gene>
    <name evidence="2" type="ORF">CURHAP_LOCUS3742</name>
    <name evidence="3" type="ORF">ORAREDHAP_LOCUS3770</name>
</gene>